<evidence type="ECO:0000313" key="1">
    <source>
        <dbReference type="EMBL" id="QXN90286.1"/>
    </source>
</evidence>
<organism evidence="1 2">
    <name type="scientific">Nocardia iowensis</name>
    <dbReference type="NCBI Taxonomy" id="204891"/>
    <lineage>
        <taxon>Bacteria</taxon>
        <taxon>Bacillati</taxon>
        <taxon>Actinomycetota</taxon>
        <taxon>Actinomycetes</taxon>
        <taxon>Mycobacteriales</taxon>
        <taxon>Nocardiaceae</taxon>
        <taxon>Nocardia</taxon>
    </lineage>
</organism>
<dbReference type="PANTHER" id="PTHR35569">
    <property type="entry name" value="CYANAMIDE HYDRATASE DDI2-RELATED"/>
    <property type="match status" value="1"/>
</dbReference>
<dbReference type="Proteomes" id="UP000694257">
    <property type="component" value="Chromosome"/>
</dbReference>
<dbReference type="EMBL" id="CP078145">
    <property type="protein sequence ID" value="QXN90286.1"/>
    <property type="molecule type" value="Genomic_DNA"/>
</dbReference>
<name>A0ABX8RS59_NOCIO</name>
<keyword evidence="2" id="KW-1185">Reference proteome</keyword>
<evidence type="ECO:0000313" key="2">
    <source>
        <dbReference type="Proteomes" id="UP000694257"/>
    </source>
</evidence>
<protein>
    <submittedName>
        <fullName evidence="1">Phosphohydrolase</fullName>
    </submittedName>
</protein>
<sequence>MAAPAGLDWAWAQNTCGKLTTAQRVRLMWVMLGKLPDLVIDVVRARTGHHGPAQLELADARLPDTALARRAEHEARAVLSAPMLEHAYRSYWFARVLASVDGADYDDELAYVSCLLHGITLEHPSAGCCFAVTSARRAIEIALEAGETVERTQDLAAGIAGHLSFGVSADLSDPAGFVAAGTLLDTFGIRLSEFDPAWVRELLLLHPRSGFEQTMVTALRAEAAAVPAGRTEWLTSWGFTLLIGASGFPSKM</sequence>
<proteinExistence type="predicted"/>
<accession>A0ABX8RS59</accession>
<dbReference type="PANTHER" id="PTHR35569:SF1">
    <property type="entry name" value="CYANAMIDE HYDRATASE DDI2-RELATED"/>
    <property type="match status" value="1"/>
</dbReference>
<dbReference type="RefSeq" id="WP_218471158.1">
    <property type="nucleotide sequence ID" value="NZ_BAABJN010000006.1"/>
</dbReference>
<reference evidence="1 2" key="1">
    <citation type="submission" date="2021-07" db="EMBL/GenBank/DDBJ databases">
        <title>Whole Genome Sequence of Nocardia Iowensis.</title>
        <authorList>
            <person name="Lamm A."/>
            <person name="Collins-Fairclough A.M."/>
            <person name="Bunk B."/>
            <person name="Sproer C."/>
        </authorList>
    </citation>
    <scope>NUCLEOTIDE SEQUENCE [LARGE SCALE GENOMIC DNA]</scope>
    <source>
        <strain evidence="1 2">NRRL 5646</strain>
    </source>
</reference>
<gene>
    <name evidence="1" type="ORF">KV110_33480</name>
</gene>